<feature type="region of interest" description="Disordered" evidence="1">
    <location>
        <begin position="237"/>
        <end position="264"/>
    </location>
</feature>
<feature type="region of interest" description="Disordered" evidence="1">
    <location>
        <begin position="75"/>
        <end position="99"/>
    </location>
</feature>
<evidence type="ECO:0000313" key="3">
    <source>
        <dbReference type="Proteomes" id="UP001310890"/>
    </source>
</evidence>
<reference evidence="2" key="1">
    <citation type="submission" date="2023-08" db="EMBL/GenBank/DDBJ databases">
        <title>Black Yeasts Isolated from many extreme environments.</title>
        <authorList>
            <person name="Coleine C."/>
            <person name="Stajich J.E."/>
            <person name="Selbmann L."/>
        </authorList>
    </citation>
    <scope>NUCLEOTIDE SEQUENCE</scope>
    <source>
        <strain evidence="2">CCFEE 5401</strain>
    </source>
</reference>
<proteinExistence type="predicted"/>
<dbReference type="Proteomes" id="UP001310890">
    <property type="component" value="Unassembled WGS sequence"/>
</dbReference>
<organism evidence="2 3">
    <name type="scientific">Meristemomyces frigidus</name>
    <dbReference type="NCBI Taxonomy" id="1508187"/>
    <lineage>
        <taxon>Eukaryota</taxon>
        <taxon>Fungi</taxon>
        <taxon>Dikarya</taxon>
        <taxon>Ascomycota</taxon>
        <taxon>Pezizomycotina</taxon>
        <taxon>Dothideomycetes</taxon>
        <taxon>Dothideomycetidae</taxon>
        <taxon>Mycosphaerellales</taxon>
        <taxon>Teratosphaeriaceae</taxon>
        <taxon>Meristemomyces</taxon>
    </lineage>
</organism>
<evidence type="ECO:0000256" key="1">
    <source>
        <dbReference type="SAM" id="MobiDB-lite"/>
    </source>
</evidence>
<accession>A0AAN7YDH1</accession>
<evidence type="ECO:0008006" key="4">
    <source>
        <dbReference type="Google" id="ProtNLM"/>
    </source>
</evidence>
<sequence length="402" mass="43778">MAAVELQTLLRFLTQDAKVPLATAISKVKDLQAASLGSPELLAKAKAKDIVAIFDDEKVAKQIISAAKRLSKKRAAGEDITPSPKKSKKYAEAGAPPTAPTDLEAALALPTSELSEDDLRKVVIYSNRAPLFLAFTLTLLKYTMPEQPLSSRLSLAQAFISTSSRSRAVSLGIQTIDKADVEAEKSLAEGQPVVTIMGKELPVLRRWGYEWRTDCTPNIQDSVVEGVPAQTRVKREAQISADADTHADADETKNGRTEQEDSLEQPALWALDLEALRKSNKSESSIATANTKAGNNSGLPIYTPQSARAYLVKAFDAPSSEKIAKTSAAARLGMKERNLGHLLRALEMQYESWSAACDPVELDQKTWGWYVKVRPDVEQGVAGWGGKNEIKLADILALRRHD</sequence>
<protein>
    <recommendedName>
        <fullName evidence="4">Impact N-terminal domain-containing protein</fullName>
    </recommendedName>
</protein>
<name>A0AAN7YDH1_9PEZI</name>
<gene>
    <name evidence="2" type="ORF">LTR62_007677</name>
</gene>
<dbReference type="EMBL" id="JAVRRL010000074">
    <property type="protein sequence ID" value="KAK5108962.1"/>
    <property type="molecule type" value="Genomic_DNA"/>
</dbReference>
<dbReference type="AlphaFoldDB" id="A0AAN7YDH1"/>
<comment type="caution">
    <text evidence="2">The sequence shown here is derived from an EMBL/GenBank/DDBJ whole genome shotgun (WGS) entry which is preliminary data.</text>
</comment>
<evidence type="ECO:0000313" key="2">
    <source>
        <dbReference type="EMBL" id="KAK5108962.1"/>
    </source>
</evidence>
<feature type="compositionally biased region" description="Basic and acidic residues" evidence="1">
    <location>
        <begin position="237"/>
        <end position="259"/>
    </location>
</feature>